<dbReference type="Proteomes" id="UP000821837">
    <property type="component" value="Unassembled WGS sequence"/>
</dbReference>
<dbReference type="EMBL" id="JABSTV010001255">
    <property type="protein sequence ID" value="KAH7934973.1"/>
    <property type="molecule type" value="Genomic_DNA"/>
</dbReference>
<evidence type="ECO:0000313" key="4">
    <source>
        <dbReference type="Proteomes" id="UP000821837"/>
    </source>
</evidence>
<evidence type="ECO:0000313" key="2">
    <source>
        <dbReference type="EMBL" id="KAH7934973.1"/>
    </source>
</evidence>
<name>A0A9D4PB30_RHISA</name>
<proteinExistence type="predicted"/>
<dbReference type="EMBL" id="JABSTV010000206">
    <property type="protein sequence ID" value="KAH7986986.1"/>
    <property type="molecule type" value="Genomic_DNA"/>
</dbReference>
<reference evidence="2" key="2">
    <citation type="submission" date="2021-09" db="EMBL/GenBank/DDBJ databases">
        <authorList>
            <person name="Jia N."/>
            <person name="Wang J."/>
            <person name="Shi W."/>
            <person name="Du L."/>
            <person name="Sun Y."/>
            <person name="Zhan W."/>
            <person name="Jiang J."/>
            <person name="Wang Q."/>
            <person name="Zhang B."/>
            <person name="Ji P."/>
            <person name="Sakyi L.B."/>
            <person name="Cui X."/>
            <person name="Yuan T."/>
            <person name="Jiang B."/>
            <person name="Yang W."/>
            <person name="Lam T.T.-Y."/>
            <person name="Chang Q."/>
            <person name="Ding S."/>
            <person name="Wang X."/>
            <person name="Zhu J."/>
            <person name="Ruan X."/>
            <person name="Zhao L."/>
            <person name="Wei J."/>
            <person name="Que T."/>
            <person name="Du C."/>
            <person name="Cheng J."/>
            <person name="Dai P."/>
            <person name="Han X."/>
            <person name="Huang E."/>
            <person name="Gao Y."/>
            <person name="Liu J."/>
            <person name="Shao H."/>
            <person name="Ye R."/>
            <person name="Li L."/>
            <person name="Wei W."/>
            <person name="Wang X."/>
            <person name="Wang C."/>
            <person name="Huo Q."/>
            <person name="Li W."/>
            <person name="Guo W."/>
            <person name="Chen H."/>
            <person name="Chen S."/>
            <person name="Zhou L."/>
            <person name="Zhou L."/>
            <person name="Ni X."/>
            <person name="Tian J."/>
            <person name="Zhou Y."/>
            <person name="Sheng Y."/>
            <person name="Liu T."/>
            <person name="Pan Y."/>
            <person name="Xia L."/>
            <person name="Li J."/>
            <person name="Zhao F."/>
            <person name="Cao W."/>
        </authorList>
    </citation>
    <scope>NUCLEOTIDE SEQUENCE</scope>
    <source>
        <strain evidence="2">Rsan-2018</strain>
        <tissue evidence="2">Larvae</tissue>
    </source>
</reference>
<keyword evidence="4" id="KW-1185">Reference proteome</keyword>
<evidence type="ECO:0000256" key="1">
    <source>
        <dbReference type="SAM" id="MobiDB-lite"/>
    </source>
</evidence>
<dbReference type="AlphaFoldDB" id="A0A9D4PB30"/>
<reference evidence="2" key="1">
    <citation type="journal article" date="2020" name="Cell">
        <title>Large-Scale Comparative Analyses of Tick Genomes Elucidate Their Genetic Diversity and Vector Capacities.</title>
        <authorList>
            <consortium name="Tick Genome and Microbiome Consortium (TIGMIC)"/>
            <person name="Jia N."/>
            <person name="Wang J."/>
            <person name="Shi W."/>
            <person name="Du L."/>
            <person name="Sun Y."/>
            <person name="Zhan W."/>
            <person name="Jiang J.F."/>
            <person name="Wang Q."/>
            <person name="Zhang B."/>
            <person name="Ji P."/>
            <person name="Bell-Sakyi L."/>
            <person name="Cui X.M."/>
            <person name="Yuan T.T."/>
            <person name="Jiang B.G."/>
            <person name="Yang W.F."/>
            <person name="Lam T.T."/>
            <person name="Chang Q.C."/>
            <person name="Ding S.J."/>
            <person name="Wang X.J."/>
            <person name="Zhu J.G."/>
            <person name="Ruan X.D."/>
            <person name="Zhao L."/>
            <person name="Wei J.T."/>
            <person name="Ye R.Z."/>
            <person name="Que T.C."/>
            <person name="Du C.H."/>
            <person name="Zhou Y.H."/>
            <person name="Cheng J.X."/>
            <person name="Dai P.F."/>
            <person name="Guo W.B."/>
            <person name="Han X.H."/>
            <person name="Huang E.J."/>
            <person name="Li L.F."/>
            <person name="Wei W."/>
            <person name="Gao Y.C."/>
            <person name="Liu J.Z."/>
            <person name="Shao H.Z."/>
            <person name="Wang X."/>
            <person name="Wang C.C."/>
            <person name="Yang T.C."/>
            <person name="Huo Q.B."/>
            <person name="Li W."/>
            <person name="Chen H.Y."/>
            <person name="Chen S.E."/>
            <person name="Zhou L.G."/>
            <person name="Ni X.B."/>
            <person name="Tian J.H."/>
            <person name="Sheng Y."/>
            <person name="Liu T."/>
            <person name="Pan Y.S."/>
            <person name="Xia L.Y."/>
            <person name="Li J."/>
            <person name="Zhao F."/>
            <person name="Cao W.C."/>
        </authorList>
    </citation>
    <scope>NUCLEOTIDE SEQUENCE</scope>
    <source>
        <strain evidence="2">Rsan-2018</strain>
    </source>
</reference>
<dbReference type="VEuPathDB" id="VectorBase:RSAN_051794"/>
<comment type="caution">
    <text evidence="2">The sequence shown here is derived from an EMBL/GenBank/DDBJ whole genome shotgun (WGS) entry which is preliminary data.</text>
</comment>
<organism evidence="2 4">
    <name type="scientific">Rhipicephalus sanguineus</name>
    <name type="common">Brown dog tick</name>
    <name type="synonym">Ixodes sanguineus</name>
    <dbReference type="NCBI Taxonomy" id="34632"/>
    <lineage>
        <taxon>Eukaryota</taxon>
        <taxon>Metazoa</taxon>
        <taxon>Ecdysozoa</taxon>
        <taxon>Arthropoda</taxon>
        <taxon>Chelicerata</taxon>
        <taxon>Arachnida</taxon>
        <taxon>Acari</taxon>
        <taxon>Parasitiformes</taxon>
        <taxon>Ixodida</taxon>
        <taxon>Ixodoidea</taxon>
        <taxon>Ixodidae</taxon>
        <taxon>Rhipicephalinae</taxon>
        <taxon>Rhipicephalus</taxon>
        <taxon>Rhipicephalus</taxon>
    </lineage>
</organism>
<gene>
    <name evidence="2" type="ORF">HPB52_002517</name>
    <name evidence="3" type="ORF">HPB52_024586</name>
</gene>
<accession>A0A9D4PB30</accession>
<evidence type="ECO:0000313" key="3">
    <source>
        <dbReference type="EMBL" id="KAH7986986.1"/>
    </source>
</evidence>
<feature type="region of interest" description="Disordered" evidence="1">
    <location>
        <begin position="100"/>
        <end position="131"/>
    </location>
</feature>
<sequence>MASVERLRKNDGVVRASFTRTLTLLTDELQASFSDAAQVKSHVAYLIQKNVELVNPNKDTFDATDDDAYEEELAAAEAYDRKVSYAVSRLRFFLRDAANKATATSTSRPEATLPNADAGGQETHFSAQRGQ</sequence>
<protein>
    <submittedName>
        <fullName evidence="2">Uncharacterized protein</fullName>
    </submittedName>
</protein>